<feature type="transmembrane region" description="Helical" evidence="1">
    <location>
        <begin position="21"/>
        <end position="42"/>
    </location>
</feature>
<evidence type="ECO:0000256" key="1">
    <source>
        <dbReference type="SAM" id="Phobius"/>
    </source>
</evidence>
<proteinExistence type="predicted"/>
<reference evidence="2" key="1">
    <citation type="submission" date="2021-03" db="EMBL/GenBank/DDBJ databases">
        <authorList>
            <person name="Bekaert M."/>
        </authorList>
    </citation>
    <scope>NUCLEOTIDE SEQUENCE</scope>
</reference>
<dbReference type="AlphaFoldDB" id="A0A8S3S499"/>
<keyword evidence="1" id="KW-1133">Transmembrane helix</keyword>
<evidence type="ECO:0000313" key="3">
    <source>
        <dbReference type="Proteomes" id="UP000683360"/>
    </source>
</evidence>
<sequence length="201" mass="22557">MCQCVKYFNARSKVGRCVVHFPIYLSAIIMSFLLILTSSSVVNISHNSWASTLGLLSEEIKVSADNIALYGTVAGLLILPILLDILNDRIILPSDFSMYEAVLTTQRLLSRTCNTIKATPFIKSANNKRNVRRVYICTTMYQESQIEMDRLLASIRTVSVSKLLKRENVILESHIFLDNGADGQNIKQFGLQLLGLIEKKN</sequence>
<feature type="transmembrane region" description="Helical" evidence="1">
    <location>
        <begin position="67"/>
        <end position="86"/>
    </location>
</feature>
<keyword evidence="1" id="KW-0472">Membrane</keyword>
<keyword evidence="3" id="KW-1185">Reference proteome</keyword>
<dbReference type="OrthoDB" id="6148527at2759"/>
<dbReference type="EMBL" id="CAJPWZ010001470">
    <property type="protein sequence ID" value="CAG2216111.1"/>
    <property type="molecule type" value="Genomic_DNA"/>
</dbReference>
<gene>
    <name evidence="2" type="ORF">MEDL_29855</name>
</gene>
<evidence type="ECO:0000313" key="2">
    <source>
        <dbReference type="EMBL" id="CAG2216111.1"/>
    </source>
</evidence>
<name>A0A8S3S499_MYTED</name>
<keyword evidence="1" id="KW-0812">Transmembrane</keyword>
<accession>A0A8S3S499</accession>
<comment type="caution">
    <text evidence="2">The sequence shown here is derived from an EMBL/GenBank/DDBJ whole genome shotgun (WGS) entry which is preliminary data.</text>
</comment>
<dbReference type="Proteomes" id="UP000683360">
    <property type="component" value="Unassembled WGS sequence"/>
</dbReference>
<organism evidence="2 3">
    <name type="scientific">Mytilus edulis</name>
    <name type="common">Blue mussel</name>
    <dbReference type="NCBI Taxonomy" id="6550"/>
    <lineage>
        <taxon>Eukaryota</taxon>
        <taxon>Metazoa</taxon>
        <taxon>Spiralia</taxon>
        <taxon>Lophotrochozoa</taxon>
        <taxon>Mollusca</taxon>
        <taxon>Bivalvia</taxon>
        <taxon>Autobranchia</taxon>
        <taxon>Pteriomorphia</taxon>
        <taxon>Mytilida</taxon>
        <taxon>Mytiloidea</taxon>
        <taxon>Mytilidae</taxon>
        <taxon>Mytilinae</taxon>
        <taxon>Mytilus</taxon>
    </lineage>
</organism>
<protein>
    <submittedName>
        <fullName evidence="2">Uncharacterized protein</fullName>
    </submittedName>
</protein>